<keyword evidence="2" id="KW-0347">Helicase</keyword>
<evidence type="ECO:0000313" key="6">
    <source>
        <dbReference type="EMBL" id="MEQ2638059.1"/>
    </source>
</evidence>
<dbReference type="RefSeq" id="WP_349182666.1">
    <property type="nucleotide sequence ID" value="NZ_JBBNGS010000011.1"/>
</dbReference>
<evidence type="ECO:0000313" key="7">
    <source>
        <dbReference type="Proteomes" id="UP001478817"/>
    </source>
</evidence>
<keyword evidence="2" id="KW-0067">ATP-binding</keyword>
<evidence type="ECO:0000256" key="1">
    <source>
        <dbReference type="ARBA" id="ARBA00022763"/>
    </source>
</evidence>
<keyword evidence="3" id="KW-0234">DNA repair</keyword>
<comment type="caution">
    <text evidence="6">The sequence shown here is derived from an EMBL/GenBank/DDBJ whole genome shotgun (WGS) entry which is preliminary data.</text>
</comment>
<sequence>MPLHILNAPSDASLEAVARSFLEPALAKAGSAVLLCPSFQEALDAQRLLAETGSLAMGVAVTTPSAWAQERWEVWGDGRRLVDAVTRQVVCATVVEEAAVRGEVANTPGTARLLADLVRQGAPWLAEAAGAPCDGVTDAERAVAALAAPYVERLSELGMVEECDATARLAGIFARSGVSVAPLALVGFSSLARAQRDLVRALARAGEVCLVLPADAGPAAAPARALAGELSRGLEDVATRQVPAATPAPRLPELNDLLGQLFCPDQGRHVASTGAFGVLLPAGPAAEPELVCREVARLAGSGASDVVVAAPDAVAAWRTLSGRLAARGASVRCQLSVPVSSLPAGRAVMAYLRGVSRLVVLAEGWPAPEPVPGHGSDVRVTVGDMSWWPPRDLSDFLLSEVSHVPAARARALDRDWRANRLLTPRAVLDQLSSEKEVGAPCAQATRELLRGRIGSAASKLLAPYVAAQADGAAAAGEPQSAAEARAVLTAVLSVAKSLKEAGLTADPQADVCVGLDVLVEHACNVLGHAPVSLRLAHETQGASCRVLVASTAVAGHLAPGSADALVLMGQTSTESAVSPADGPLQAILAAYGIEEPPDPMARARAGFAALARVPRTRLTLVRRLFGADAKECYPSVMMGECLACYGLDASAGASDLARVLGEKGVRGRSETLVGANLSASGERPATEASERPAAPGVIDPSRRAGVMAPPEGVSVEDSRPLLSASQIETYLECPYKWFSLRRLRLRDADAGFTGAEMGTFAHRVLEVSHKELLAHAIERATGTSELERIAAEDEQGAYGEAWCAEVDRLVTLAGADPTARVVGSRVDLSDERGLEAARGALLAEFDAHLSHQYQLVRGRRPLPQALVAHTAAERGQVEALRRDLSTLLDYEAGLLAGYEPRLFEWSFGRGEAEVEYAGVRLTGTVDRVDVDAHGQAVVIDYKHKSDRGFAAEYDVFTKEGATATAGFAMPRRVQSLIYGQVIRHAFPDLKVTGAVYLCTKGAHELAGAVGEDALDNVFGAHAPSSQRMPRLAVPRACGFGRTDGSGMEALLDACEEAIAEQVSRMLAGDVEASPKDPESCRFCPVLNCERRLGK</sequence>
<dbReference type="InterPro" id="IPR038726">
    <property type="entry name" value="PDDEXK_AddAB-type"/>
</dbReference>
<keyword evidence="2" id="KW-0378">Hydrolase</keyword>
<keyword evidence="7" id="KW-1185">Reference proteome</keyword>
<accession>A0ABV1IHC3</accession>
<feature type="domain" description="PD-(D/E)XK endonuclease-like" evidence="5">
    <location>
        <begin position="722"/>
        <end position="1086"/>
    </location>
</feature>
<protein>
    <submittedName>
        <fullName evidence="6">PD-(D/E)XK nuclease family protein</fullName>
    </submittedName>
</protein>
<reference evidence="6 7" key="1">
    <citation type="submission" date="2024-04" db="EMBL/GenBank/DDBJ databases">
        <title>Human intestinal bacterial collection.</title>
        <authorList>
            <person name="Pauvert C."/>
            <person name="Hitch T.C.A."/>
            <person name="Clavel T."/>
        </authorList>
    </citation>
    <scope>NUCLEOTIDE SEQUENCE [LARGE SCALE GENOMIC DNA]</scope>
    <source>
        <strain evidence="6 7">CLA-AA-H197</strain>
    </source>
</reference>
<organism evidence="6 7">
    <name type="scientific">Paratractidigestivibacter faecalis</name>
    <dbReference type="NCBI Taxonomy" id="2292441"/>
    <lineage>
        <taxon>Bacteria</taxon>
        <taxon>Bacillati</taxon>
        <taxon>Actinomycetota</taxon>
        <taxon>Coriobacteriia</taxon>
        <taxon>Coriobacteriales</taxon>
        <taxon>Atopobiaceae</taxon>
        <taxon>Paratractidigestivibacter</taxon>
    </lineage>
</organism>
<proteinExistence type="predicted"/>
<evidence type="ECO:0000256" key="3">
    <source>
        <dbReference type="ARBA" id="ARBA00023204"/>
    </source>
</evidence>
<keyword evidence="2" id="KW-0547">Nucleotide-binding</keyword>
<keyword evidence="1" id="KW-0227">DNA damage</keyword>
<evidence type="ECO:0000256" key="2">
    <source>
        <dbReference type="ARBA" id="ARBA00022806"/>
    </source>
</evidence>
<feature type="region of interest" description="Disordered" evidence="4">
    <location>
        <begin position="677"/>
        <end position="703"/>
    </location>
</feature>
<evidence type="ECO:0000259" key="5">
    <source>
        <dbReference type="Pfam" id="PF12705"/>
    </source>
</evidence>
<dbReference type="Pfam" id="PF12705">
    <property type="entry name" value="PDDEXK_1"/>
    <property type="match status" value="1"/>
</dbReference>
<name>A0ABV1IHC3_9ACTN</name>
<evidence type="ECO:0000256" key="4">
    <source>
        <dbReference type="SAM" id="MobiDB-lite"/>
    </source>
</evidence>
<dbReference type="Proteomes" id="UP001478817">
    <property type="component" value="Unassembled WGS sequence"/>
</dbReference>
<gene>
    <name evidence="6" type="ORF">AAAT05_06870</name>
</gene>
<dbReference type="EMBL" id="JBBNGS010000011">
    <property type="protein sequence ID" value="MEQ2638059.1"/>
    <property type="molecule type" value="Genomic_DNA"/>
</dbReference>